<dbReference type="AlphaFoldDB" id="A0A1T5CLR7"/>
<name>A0A1T5CLR7_9FLAO</name>
<organism evidence="1 2">
    <name type="scientific">Soonwooa buanensis</name>
    <dbReference type="NCBI Taxonomy" id="619805"/>
    <lineage>
        <taxon>Bacteria</taxon>
        <taxon>Pseudomonadati</taxon>
        <taxon>Bacteroidota</taxon>
        <taxon>Flavobacteriia</taxon>
        <taxon>Flavobacteriales</taxon>
        <taxon>Weeksellaceae</taxon>
        <taxon>Chryseobacterium group</taxon>
        <taxon>Soonwooa</taxon>
    </lineage>
</organism>
<evidence type="ECO:0000313" key="1">
    <source>
        <dbReference type="EMBL" id="SKB60389.1"/>
    </source>
</evidence>
<keyword evidence="2" id="KW-1185">Reference proteome</keyword>
<accession>A0A1T5CLR7</accession>
<gene>
    <name evidence="1" type="ORF">SAMN05660477_00165</name>
</gene>
<dbReference type="STRING" id="619805.SAMN05660477_00165"/>
<reference evidence="1 2" key="1">
    <citation type="submission" date="2017-02" db="EMBL/GenBank/DDBJ databases">
        <authorList>
            <person name="Peterson S.W."/>
        </authorList>
    </citation>
    <scope>NUCLEOTIDE SEQUENCE [LARGE SCALE GENOMIC DNA]</scope>
    <source>
        <strain evidence="1 2">DSM 22323</strain>
    </source>
</reference>
<dbReference type="EMBL" id="FUYZ01000001">
    <property type="protein sequence ID" value="SKB60389.1"/>
    <property type="molecule type" value="Genomic_DNA"/>
</dbReference>
<evidence type="ECO:0000313" key="2">
    <source>
        <dbReference type="Proteomes" id="UP000191112"/>
    </source>
</evidence>
<sequence>MYFEKTKYSEITTPKQEGEFKMYIKRPGNFQNKFSIKSIKDNTIDVVGTNDGEILFNAVKINAYSYTRKTRDDGTFHHSEWNYYNKLYIDTGNQENDNYLNNVPFSAKFSFVENAFQGLKQKQSLDFYDVQHYKGGSSASVKPDQIDKLTFKKQINNQMVTVEYNNIPVVYQGQQDAWGDEGKNNW</sequence>
<protein>
    <submittedName>
        <fullName evidence="1">Uncharacterized protein</fullName>
    </submittedName>
</protein>
<proteinExistence type="predicted"/>
<dbReference type="Proteomes" id="UP000191112">
    <property type="component" value="Unassembled WGS sequence"/>
</dbReference>